<proteinExistence type="predicted"/>
<dbReference type="SUPFAM" id="SSF47616">
    <property type="entry name" value="GST C-terminal domain-like"/>
    <property type="match status" value="1"/>
</dbReference>
<dbReference type="InterPro" id="IPR050931">
    <property type="entry name" value="Mito_Protein_Transport_Metaxin"/>
</dbReference>
<accession>A0AAN5CYY2</accession>
<dbReference type="PANTHER" id="PTHR12289:SF72">
    <property type="entry name" value="GST N-TERMINAL DOMAIN-CONTAINING PROTEIN"/>
    <property type="match status" value="1"/>
</dbReference>
<dbReference type="InterPro" id="IPR033468">
    <property type="entry name" value="Metaxin_GST"/>
</dbReference>
<dbReference type="GO" id="GO:0005737">
    <property type="term" value="C:cytoplasm"/>
    <property type="evidence" value="ECO:0007669"/>
    <property type="project" value="TreeGrafter"/>
</dbReference>
<dbReference type="Gene3D" id="1.20.1050.10">
    <property type="match status" value="1"/>
</dbReference>
<dbReference type="Proteomes" id="UP001328107">
    <property type="component" value="Unassembled WGS sequence"/>
</dbReference>
<organism evidence="2 3">
    <name type="scientific">Pristionchus mayeri</name>
    <dbReference type="NCBI Taxonomy" id="1317129"/>
    <lineage>
        <taxon>Eukaryota</taxon>
        <taxon>Metazoa</taxon>
        <taxon>Ecdysozoa</taxon>
        <taxon>Nematoda</taxon>
        <taxon>Chromadorea</taxon>
        <taxon>Rhabditida</taxon>
        <taxon>Rhabditina</taxon>
        <taxon>Diplogasteromorpha</taxon>
        <taxon>Diplogasteroidea</taxon>
        <taxon>Neodiplogasteridae</taxon>
        <taxon>Pristionchus</taxon>
    </lineage>
</organism>
<dbReference type="PANTHER" id="PTHR12289">
    <property type="entry name" value="METAXIN RELATED"/>
    <property type="match status" value="1"/>
</dbReference>
<evidence type="ECO:0000313" key="2">
    <source>
        <dbReference type="EMBL" id="GMR52825.1"/>
    </source>
</evidence>
<protein>
    <recommendedName>
        <fullName evidence="1">Metaxin glutathione S-transferase domain-containing protein</fullName>
    </recommendedName>
</protein>
<dbReference type="Pfam" id="PF17171">
    <property type="entry name" value="GST_C_6"/>
    <property type="match status" value="1"/>
</dbReference>
<dbReference type="AlphaFoldDB" id="A0AAN5CYY2"/>
<sequence>WGRYHGTGLKKRLTQFLTKRFIKRVAHDRAQAQGMGAHSTAELRKIAMEALESISVFLADKPYFGGDRPTTLDATMFGHLAGLLYIPSSDDHFTRVMKDTYPNLGQFVERVKEKYWPDWEETCSTMNMNTHLQKE</sequence>
<reference evidence="3" key="1">
    <citation type="submission" date="2022-10" db="EMBL/GenBank/DDBJ databases">
        <title>Genome assembly of Pristionchus species.</title>
        <authorList>
            <person name="Yoshida K."/>
            <person name="Sommer R.J."/>
        </authorList>
    </citation>
    <scope>NUCLEOTIDE SEQUENCE [LARGE SCALE GENOMIC DNA]</scope>
    <source>
        <strain evidence="3">RS5460</strain>
    </source>
</reference>
<name>A0AAN5CYY2_9BILA</name>
<gene>
    <name evidence="2" type="ORF">PMAYCL1PPCAC_23020</name>
</gene>
<evidence type="ECO:0000313" key="3">
    <source>
        <dbReference type="Proteomes" id="UP001328107"/>
    </source>
</evidence>
<dbReference type="CDD" id="cd03193">
    <property type="entry name" value="GST_C_Metaxin"/>
    <property type="match status" value="1"/>
</dbReference>
<evidence type="ECO:0000259" key="1">
    <source>
        <dbReference type="Pfam" id="PF17171"/>
    </source>
</evidence>
<comment type="caution">
    <text evidence="2">The sequence shown here is derived from an EMBL/GenBank/DDBJ whole genome shotgun (WGS) entry which is preliminary data.</text>
</comment>
<dbReference type="InterPro" id="IPR036282">
    <property type="entry name" value="Glutathione-S-Trfase_C_sf"/>
</dbReference>
<dbReference type="EMBL" id="BTRK01000005">
    <property type="protein sequence ID" value="GMR52825.1"/>
    <property type="molecule type" value="Genomic_DNA"/>
</dbReference>
<feature type="non-terminal residue" evidence="2">
    <location>
        <position position="1"/>
    </location>
</feature>
<feature type="domain" description="Metaxin glutathione S-transferase" evidence="1">
    <location>
        <begin position="47"/>
        <end position="111"/>
    </location>
</feature>
<keyword evidence="3" id="KW-1185">Reference proteome</keyword>